<keyword evidence="12" id="KW-1185">Reference proteome</keyword>
<dbReference type="InterPro" id="IPR000719">
    <property type="entry name" value="Prot_kinase_dom"/>
</dbReference>
<dbReference type="GO" id="GO:0005524">
    <property type="term" value="F:ATP binding"/>
    <property type="evidence" value="ECO:0007669"/>
    <property type="project" value="UniProtKB-KW"/>
</dbReference>
<evidence type="ECO:0000256" key="6">
    <source>
        <dbReference type="ARBA" id="ARBA00022840"/>
    </source>
</evidence>
<evidence type="ECO:0000256" key="8">
    <source>
        <dbReference type="ARBA" id="ARBA00048679"/>
    </source>
</evidence>
<dbReference type="EC" id="2.7.11.1" evidence="1"/>
<proteinExistence type="predicted"/>
<dbReference type="SMART" id="SM00220">
    <property type="entry name" value="S_TKc"/>
    <property type="match status" value="1"/>
</dbReference>
<reference evidence="11 12" key="1">
    <citation type="submission" date="2024-01" db="EMBL/GenBank/DDBJ databases">
        <title>Genome assemblies of Stephania.</title>
        <authorList>
            <person name="Yang L."/>
        </authorList>
    </citation>
    <scope>NUCLEOTIDE SEQUENCE [LARGE SCALE GENOMIC DNA]</scope>
    <source>
        <strain evidence="11">JXDWG</strain>
        <tissue evidence="11">Leaf</tissue>
    </source>
</reference>
<accession>A0AAP0KDT0</accession>
<keyword evidence="5" id="KW-0418">Kinase</keyword>
<dbReference type="SUPFAM" id="SSF56112">
    <property type="entry name" value="Protein kinase-like (PK-like)"/>
    <property type="match status" value="1"/>
</dbReference>
<evidence type="ECO:0000256" key="1">
    <source>
        <dbReference type="ARBA" id="ARBA00012513"/>
    </source>
</evidence>
<evidence type="ECO:0000256" key="9">
    <source>
        <dbReference type="SAM" id="MobiDB-lite"/>
    </source>
</evidence>
<keyword evidence="3" id="KW-0808">Transferase</keyword>
<dbReference type="InterPro" id="IPR005050">
    <property type="entry name" value="Enod93"/>
</dbReference>
<keyword evidence="6" id="KW-0067">ATP-binding</keyword>
<evidence type="ECO:0000259" key="10">
    <source>
        <dbReference type="PROSITE" id="PS50011"/>
    </source>
</evidence>
<comment type="catalytic activity">
    <reaction evidence="8">
        <text>L-seryl-[protein] + ATP = O-phospho-L-seryl-[protein] + ADP + H(+)</text>
        <dbReference type="Rhea" id="RHEA:17989"/>
        <dbReference type="Rhea" id="RHEA-COMP:9863"/>
        <dbReference type="Rhea" id="RHEA-COMP:11604"/>
        <dbReference type="ChEBI" id="CHEBI:15378"/>
        <dbReference type="ChEBI" id="CHEBI:29999"/>
        <dbReference type="ChEBI" id="CHEBI:30616"/>
        <dbReference type="ChEBI" id="CHEBI:83421"/>
        <dbReference type="ChEBI" id="CHEBI:456216"/>
        <dbReference type="EC" id="2.7.11.1"/>
    </reaction>
</comment>
<feature type="region of interest" description="Disordered" evidence="9">
    <location>
        <begin position="1"/>
        <end position="20"/>
    </location>
</feature>
<keyword evidence="2" id="KW-0723">Serine/threonine-protein kinase</keyword>
<comment type="caution">
    <text evidence="11">The sequence shown here is derived from an EMBL/GenBank/DDBJ whole genome shotgun (WGS) entry which is preliminary data.</text>
</comment>
<protein>
    <recommendedName>
        <fullName evidence="1">non-specific serine/threonine protein kinase</fullName>
        <ecNumber evidence="1">2.7.11.1</ecNumber>
    </recommendedName>
</protein>
<evidence type="ECO:0000313" key="12">
    <source>
        <dbReference type="Proteomes" id="UP001419268"/>
    </source>
</evidence>
<dbReference type="FunFam" id="3.30.200.20:FF:000351">
    <property type="entry name" value="protein kinase PINOID 2"/>
    <property type="match status" value="1"/>
</dbReference>
<evidence type="ECO:0000256" key="3">
    <source>
        <dbReference type="ARBA" id="ARBA00022679"/>
    </source>
</evidence>
<dbReference type="Gene3D" id="1.10.510.10">
    <property type="entry name" value="Transferase(Phosphotransferase) domain 1"/>
    <property type="match status" value="2"/>
</dbReference>
<name>A0AAP0KDT0_9MAGN</name>
<dbReference type="Proteomes" id="UP001419268">
    <property type="component" value="Unassembled WGS sequence"/>
</dbReference>
<dbReference type="FunFam" id="1.10.510.10:FF:000020">
    <property type="entry name" value="serine/threonine-protein kinase D6PK-like"/>
    <property type="match status" value="1"/>
</dbReference>
<comment type="catalytic activity">
    <reaction evidence="7">
        <text>L-threonyl-[protein] + ATP = O-phospho-L-threonyl-[protein] + ADP + H(+)</text>
        <dbReference type="Rhea" id="RHEA:46608"/>
        <dbReference type="Rhea" id="RHEA-COMP:11060"/>
        <dbReference type="Rhea" id="RHEA-COMP:11605"/>
        <dbReference type="ChEBI" id="CHEBI:15378"/>
        <dbReference type="ChEBI" id="CHEBI:30013"/>
        <dbReference type="ChEBI" id="CHEBI:30616"/>
        <dbReference type="ChEBI" id="CHEBI:61977"/>
        <dbReference type="ChEBI" id="CHEBI:456216"/>
        <dbReference type="EC" id="2.7.11.1"/>
    </reaction>
</comment>
<feature type="domain" description="Protein kinase" evidence="10">
    <location>
        <begin position="85"/>
        <end position="422"/>
    </location>
</feature>
<evidence type="ECO:0000256" key="4">
    <source>
        <dbReference type="ARBA" id="ARBA00022741"/>
    </source>
</evidence>
<evidence type="ECO:0000313" key="11">
    <source>
        <dbReference type="EMBL" id="KAK9149699.1"/>
    </source>
</evidence>
<sequence>MAMATPIPRDESDYESSCSSITAPDSGHSFVSDLSFCSRSSVSSYTESNYSFSAHLNKPHKANQVAWEAMKRLRHEKGQVGLDNFRLLRRLGSGDLGNVYLCQLRSPALGNPNDCLYAMKVVDREALAFRNKLQRAEMEKEILGMLDHPFLPTLYADFDASHYSCFVMEFCPGGDLHALRLKQPTRRFNVSSAKDLKPENVLVREDGHIMLSDFDLSLKCDVVPKLLRSKAEARGVEKSTKSSSSNLPSCASPIQPVLSCFLDNKKKKKREGANMAATMTNEDDDLSLEYDHHPELVAEPINARSKSFVGTHEYLAPEVISGLGHGSAVDWWTFGVFLYEMLFGVTPFKGENNERTLANIIKKPLSFPTRMNMHCATSSSSSKDMEEMVKALDLISKLLVKNPKKRIGSLKGSVEIKRHEFFKGVNWALIRSVRPPEIDIEIDHKLALAKRCSHEGVVAGAKAAVVATIATAIPTLASARMVPWARAHLNHTAQALIISTMAGAAYFIVADKTVLASARKNSFNASSSSN</sequence>
<evidence type="ECO:0000256" key="5">
    <source>
        <dbReference type="ARBA" id="ARBA00022777"/>
    </source>
</evidence>
<gene>
    <name evidence="11" type="ORF">Scep_008456</name>
</gene>
<evidence type="ECO:0000256" key="2">
    <source>
        <dbReference type="ARBA" id="ARBA00022527"/>
    </source>
</evidence>
<organism evidence="11 12">
    <name type="scientific">Stephania cephalantha</name>
    <dbReference type="NCBI Taxonomy" id="152367"/>
    <lineage>
        <taxon>Eukaryota</taxon>
        <taxon>Viridiplantae</taxon>
        <taxon>Streptophyta</taxon>
        <taxon>Embryophyta</taxon>
        <taxon>Tracheophyta</taxon>
        <taxon>Spermatophyta</taxon>
        <taxon>Magnoliopsida</taxon>
        <taxon>Ranunculales</taxon>
        <taxon>Menispermaceae</taxon>
        <taxon>Menispermoideae</taxon>
        <taxon>Cissampelideae</taxon>
        <taxon>Stephania</taxon>
    </lineage>
</organism>
<dbReference type="PANTHER" id="PTHR45637">
    <property type="entry name" value="FLIPPASE KINASE 1-RELATED"/>
    <property type="match status" value="1"/>
</dbReference>
<dbReference type="EMBL" id="JBBNAG010000003">
    <property type="protein sequence ID" value="KAK9149699.1"/>
    <property type="molecule type" value="Genomic_DNA"/>
</dbReference>
<keyword evidence="4" id="KW-0547">Nucleotide-binding</keyword>
<dbReference type="InterPro" id="IPR011009">
    <property type="entry name" value="Kinase-like_dom_sf"/>
</dbReference>
<dbReference type="Gene3D" id="3.30.200.20">
    <property type="entry name" value="Phosphorylase Kinase, domain 1"/>
    <property type="match status" value="1"/>
</dbReference>
<dbReference type="Pfam" id="PF00069">
    <property type="entry name" value="Pkinase"/>
    <property type="match status" value="2"/>
</dbReference>
<dbReference type="AlphaFoldDB" id="A0AAP0KDT0"/>
<dbReference type="Pfam" id="PF03386">
    <property type="entry name" value="ENOD93"/>
    <property type="match status" value="1"/>
</dbReference>
<evidence type="ECO:0000256" key="7">
    <source>
        <dbReference type="ARBA" id="ARBA00047899"/>
    </source>
</evidence>
<dbReference type="GO" id="GO:0004674">
    <property type="term" value="F:protein serine/threonine kinase activity"/>
    <property type="evidence" value="ECO:0007669"/>
    <property type="project" value="UniProtKB-KW"/>
</dbReference>
<dbReference type="PROSITE" id="PS50011">
    <property type="entry name" value="PROTEIN_KINASE_DOM"/>
    <property type="match status" value="1"/>
</dbReference>